<proteinExistence type="predicted"/>
<dbReference type="SUPFAM" id="SSF51735">
    <property type="entry name" value="NAD(P)-binding Rossmann-fold domains"/>
    <property type="match status" value="1"/>
</dbReference>
<keyword evidence="2" id="KW-1185">Reference proteome</keyword>
<sequence>MRADEKIALATGAGRGIGPAIAKACAAEAARPRGTDLDPVAAGSAAARTGESASPLAMFPRLPDDGVALGCPVPVRAMRSSGGTIVNIAGRAGHAGIRPTTADPAWKAAVLLACKDVHHMVGTGRPLDGGLLGRTAAWPQVAR</sequence>
<evidence type="ECO:0000313" key="2">
    <source>
        <dbReference type="Proteomes" id="UP000572377"/>
    </source>
</evidence>
<comment type="caution">
    <text evidence="1">The sequence shown here is derived from an EMBL/GenBank/DDBJ whole genome shotgun (WGS) entry which is preliminary data.</text>
</comment>
<dbReference type="InterPro" id="IPR036291">
    <property type="entry name" value="NAD(P)-bd_dom_sf"/>
</dbReference>
<dbReference type="InterPro" id="IPR002347">
    <property type="entry name" value="SDR_fam"/>
</dbReference>
<dbReference type="AlphaFoldDB" id="A0A849L2E6"/>
<dbReference type="EMBL" id="JABFBC010000001">
    <property type="protein sequence ID" value="NNU80449.1"/>
    <property type="molecule type" value="Genomic_DNA"/>
</dbReference>
<name>A0A849L2E6_9RHOB</name>
<accession>A0A849L2E6</accession>
<gene>
    <name evidence="1" type="ORF">HMH01_08345</name>
</gene>
<evidence type="ECO:0000313" key="1">
    <source>
        <dbReference type="EMBL" id="NNU80449.1"/>
    </source>
</evidence>
<organism evidence="1 2">
    <name type="scientific">Halovulum dunhuangense</name>
    <dbReference type="NCBI Taxonomy" id="1505036"/>
    <lineage>
        <taxon>Bacteria</taxon>
        <taxon>Pseudomonadati</taxon>
        <taxon>Pseudomonadota</taxon>
        <taxon>Alphaproteobacteria</taxon>
        <taxon>Rhodobacterales</taxon>
        <taxon>Paracoccaceae</taxon>
        <taxon>Halovulum</taxon>
    </lineage>
</organism>
<dbReference type="PRINTS" id="PR00081">
    <property type="entry name" value="GDHRDH"/>
</dbReference>
<reference evidence="1 2" key="1">
    <citation type="submission" date="2020-05" db="EMBL/GenBank/DDBJ databases">
        <title>Gimesia benthica sp. nov., a novel planctomycete isolated from a deep-sea water sample of the Northwest Indian Ocean.</title>
        <authorList>
            <person name="Wang J."/>
            <person name="Ruan C."/>
            <person name="Song L."/>
            <person name="Zhu Y."/>
            <person name="Li A."/>
            <person name="Zheng X."/>
            <person name="Wang L."/>
            <person name="Lu Z."/>
            <person name="Huang Y."/>
            <person name="Du W."/>
            <person name="Zhou Y."/>
            <person name="Huang L."/>
            <person name="Dai X."/>
        </authorList>
    </citation>
    <scope>NUCLEOTIDE SEQUENCE [LARGE SCALE GENOMIC DNA]</scope>
    <source>
        <strain evidence="1 2">YYQ-30</strain>
    </source>
</reference>
<dbReference type="RefSeq" id="WP_171324223.1">
    <property type="nucleotide sequence ID" value="NZ_JABFBC010000001.1"/>
</dbReference>
<dbReference type="Proteomes" id="UP000572377">
    <property type="component" value="Unassembled WGS sequence"/>
</dbReference>
<dbReference type="Gene3D" id="3.40.50.720">
    <property type="entry name" value="NAD(P)-binding Rossmann-like Domain"/>
    <property type="match status" value="1"/>
</dbReference>
<protein>
    <submittedName>
        <fullName evidence="1">Uncharacterized protein</fullName>
    </submittedName>
</protein>